<dbReference type="EMBL" id="CAIIXF020000009">
    <property type="protein sequence ID" value="CAH1794109.1"/>
    <property type="molecule type" value="Genomic_DNA"/>
</dbReference>
<evidence type="ECO:0000313" key="1">
    <source>
        <dbReference type="EMBL" id="CAH1794109.1"/>
    </source>
</evidence>
<comment type="caution">
    <text evidence="1">The sequence shown here is derived from an EMBL/GenBank/DDBJ whole genome shotgun (WGS) entry which is preliminary data.</text>
</comment>
<dbReference type="AlphaFoldDB" id="A0A8J1UPV1"/>
<protein>
    <submittedName>
        <fullName evidence="1">Uncharacterized protein</fullName>
    </submittedName>
</protein>
<proteinExistence type="predicted"/>
<sequence>MAFLSALLVLCVLTTAMTKSTNKQNIHIYMISKDKSGFETVSVIADREVKRHDKDLNISYTLITDENMDSIKEIFQLVCKSYDTNYAFIDLIMRGYKEFCRAPFWTDYLNIPYIATNDHECKSSILIGPSNKLYFDAIEDILKHDNTSSGLMAIFYDETFDYPELVSMMANLRRELFLFNAAGSDERTLLRQMTEVQKQRKTKQFVVLGSTSTIDTILKL</sequence>
<evidence type="ECO:0000313" key="2">
    <source>
        <dbReference type="Proteomes" id="UP000749559"/>
    </source>
</evidence>
<name>A0A8J1UPV1_OWEFU</name>
<dbReference type="Proteomes" id="UP000749559">
    <property type="component" value="Unassembled WGS sequence"/>
</dbReference>
<reference evidence="1" key="1">
    <citation type="submission" date="2022-03" db="EMBL/GenBank/DDBJ databases">
        <authorList>
            <person name="Martin C."/>
        </authorList>
    </citation>
    <scope>NUCLEOTIDE SEQUENCE</scope>
</reference>
<gene>
    <name evidence="1" type="ORF">OFUS_LOCUS18872</name>
</gene>
<organism evidence="1 2">
    <name type="scientific">Owenia fusiformis</name>
    <name type="common">Polychaete worm</name>
    <dbReference type="NCBI Taxonomy" id="6347"/>
    <lineage>
        <taxon>Eukaryota</taxon>
        <taxon>Metazoa</taxon>
        <taxon>Spiralia</taxon>
        <taxon>Lophotrochozoa</taxon>
        <taxon>Annelida</taxon>
        <taxon>Polychaeta</taxon>
        <taxon>Sedentaria</taxon>
        <taxon>Canalipalpata</taxon>
        <taxon>Sabellida</taxon>
        <taxon>Oweniida</taxon>
        <taxon>Oweniidae</taxon>
        <taxon>Owenia</taxon>
    </lineage>
</organism>
<accession>A0A8J1UPV1</accession>
<feature type="non-terminal residue" evidence="1">
    <location>
        <position position="1"/>
    </location>
</feature>
<keyword evidence="2" id="KW-1185">Reference proteome</keyword>